<dbReference type="OrthoDB" id="583768at2"/>
<gene>
    <name evidence="2" type="ORF">AC230_11765</name>
</gene>
<dbReference type="InterPro" id="IPR053521">
    <property type="entry name" value="McjB-like"/>
</dbReference>
<sequence>MSTHEALPYDPRAVPLGRRLAARLAVGGARLLTLLPPHRIRAVLARLRGTVPPATPAEAGSARETVLAVSLAAGGQKGCLARSLATVLLCRWDGRWATWCVGVRTRPPFAAHAWVEADGVLVGEDAPAGYFQCFFRVE</sequence>
<dbReference type="Proteomes" id="UP000037288">
    <property type="component" value="Unassembled WGS sequence"/>
</dbReference>
<keyword evidence="3" id="KW-1185">Reference proteome</keyword>
<dbReference type="RefSeq" id="WP_049716078.1">
    <property type="nucleotide sequence ID" value="NZ_LFXA01000007.1"/>
</dbReference>
<dbReference type="EMBL" id="LFXA01000007">
    <property type="protein sequence ID" value="KNB52224.1"/>
    <property type="molecule type" value="Genomic_DNA"/>
</dbReference>
<dbReference type="PATRIC" id="fig|1678637.3.peg.2539"/>
<evidence type="ECO:0000259" key="1">
    <source>
        <dbReference type="Pfam" id="PF13471"/>
    </source>
</evidence>
<dbReference type="InterPro" id="IPR032708">
    <property type="entry name" value="McjB_C"/>
</dbReference>
<organism evidence="2 3">
    <name type="scientific">Streptomyces caatingaensis</name>
    <dbReference type="NCBI Taxonomy" id="1678637"/>
    <lineage>
        <taxon>Bacteria</taxon>
        <taxon>Bacillati</taxon>
        <taxon>Actinomycetota</taxon>
        <taxon>Actinomycetes</taxon>
        <taxon>Kitasatosporales</taxon>
        <taxon>Streptomycetaceae</taxon>
        <taxon>Streptomyces</taxon>
    </lineage>
</organism>
<name>A0A0K9XFN8_9ACTN</name>
<evidence type="ECO:0000313" key="2">
    <source>
        <dbReference type="EMBL" id="KNB52224.1"/>
    </source>
</evidence>
<protein>
    <submittedName>
        <fullName evidence="2">Polyketide beta-ketoacyl synthase</fullName>
    </submittedName>
</protein>
<evidence type="ECO:0000313" key="3">
    <source>
        <dbReference type="Proteomes" id="UP000037288"/>
    </source>
</evidence>
<dbReference type="Pfam" id="PF13471">
    <property type="entry name" value="Transglut_core3"/>
    <property type="match status" value="1"/>
</dbReference>
<accession>A0A0K9XFN8</accession>
<dbReference type="NCBIfam" id="NF033537">
    <property type="entry name" value="lasso_biosyn_B2"/>
    <property type="match status" value="1"/>
</dbReference>
<proteinExistence type="predicted"/>
<dbReference type="AlphaFoldDB" id="A0A0K9XFN8"/>
<feature type="domain" description="Microcin J25-processing protein McjB C-terminal" evidence="1">
    <location>
        <begin position="25"/>
        <end position="131"/>
    </location>
</feature>
<comment type="caution">
    <text evidence="2">The sequence shown here is derived from an EMBL/GenBank/DDBJ whole genome shotgun (WGS) entry which is preliminary data.</text>
</comment>
<dbReference type="STRING" id="1678637.AC230_11765"/>
<reference evidence="3" key="1">
    <citation type="submission" date="2015-07" db="EMBL/GenBank/DDBJ databases">
        <title>Draft genome sequence of Streptomyces sp. CMAA 1322, a bacterium isolated from Caatinga biome, from dry forest semiarid of Brazil.</title>
        <authorList>
            <person name="Santos S.N."/>
            <person name="Gacesa R."/>
            <person name="Taketani R.G."/>
            <person name="Long P.F."/>
            <person name="Melo I.S."/>
        </authorList>
    </citation>
    <scope>NUCLEOTIDE SEQUENCE [LARGE SCALE GENOMIC DNA]</scope>
    <source>
        <strain evidence="3">CMAA 1322</strain>
    </source>
</reference>